<dbReference type="GO" id="GO:0043565">
    <property type="term" value="F:sequence-specific DNA binding"/>
    <property type="evidence" value="ECO:0007669"/>
    <property type="project" value="TreeGrafter"/>
</dbReference>
<dbReference type="InterPro" id="IPR005119">
    <property type="entry name" value="LysR_subst-bd"/>
</dbReference>
<name>A0AAV2VS58_9VIBR</name>
<dbReference type="EMBL" id="CAOF01000120">
    <property type="protein sequence ID" value="CCO47462.1"/>
    <property type="molecule type" value="Genomic_DNA"/>
</dbReference>
<dbReference type="Pfam" id="PF00126">
    <property type="entry name" value="HTH_1"/>
    <property type="match status" value="1"/>
</dbReference>
<comment type="similarity">
    <text evidence="1">Belongs to the LysR transcriptional regulatory family.</text>
</comment>
<gene>
    <name evidence="6" type="ORF">VIBNISOn1_30157</name>
</gene>
<keyword evidence="2" id="KW-0805">Transcription regulation</keyword>
<dbReference type="SUPFAM" id="SSF46785">
    <property type="entry name" value="Winged helix' DNA-binding domain"/>
    <property type="match status" value="1"/>
</dbReference>
<dbReference type="RefSeq" id="WP_022612271.1">
    <property type="nucleotide sequence ID" value="NZ_LK391965.1"/>
</dbReference>
<dbReference type="PANTHER" id="PTHR30537">
    <property type="entry name" value="HTH-TYPE TRANSCRIPTIONAL REGULATOR"/>
    <property type="match status" value="1"/>
</dbReference>
<dbReference type="InterPro" id="IPR000847">
    <property type="entry name" value="LysR_HTH_N"/>
</dbReference>
<dbReference type="GeneID" id="97544950"/>
<evidence type="ECO:0000313" key="7">
    <source>
        <dbReference type="Proteomes" id="UP000018211"/>
    </source>
</evidence>
<dbReference type="PROSITE" id="PS50931">
    <property type="entry name" value="HTH_LYSR"/>
    <property type="match status" value="1"/>
</dbReference>
<comment type="caution">
    <text evidence="6">The sequence shown here is derived from an EMBL/GenBank/DDBJ whole genome shotgun (WGS) entry which is preliminary data.</text>
</comment>
<dbReference type="AlphaFoldDB" id="A0AAV2VS58"/>
<dbReference type="GO" id="GO:0003700">
    <property type="term" value="F:DNA-binding transcription factor activity"/>
    <property type="evidence" value="ECO:0007669"/>
    <property type="project" value="InterPro"/>
</dbReference>
<dbReference type="SUPFAM" id="SSF53850">
    <property type="entry name" value="Periplasmic binding protein-like II"/>
    <property type="match status" value="1"/>
</dbReference>
<dbReference type="Gene3D" id="3.40.190.290">
    <property type="match status" value="1"/>
</dbReference>
<reference evidence="6 7" key="1">
    <citation type="journal article" date="2013" name="ISME J.">
        <title>Comparative genomics of pathogenic lineages of Vibrio nigripulchritudo identifies virulence-associated traits.</title>
        <authorList>
            <person name="Goudenege D."/>
            <person name="Labreuche Y."/>
            <person name="Krin E."/>
            <person name="Ansquer D."/>
            <person name="Mangenot S."/>
            <person name="Calteau A."/>
            <person name="Medigue C."/>
            <person name="Mazel D."/>
            <person name="Polz M.F."/>
            <person name="Le Roux F."/>
        </authorList>
    </citation>
    <scope>NUCLEOTIDE SEQUENCE [LARGE SCALE GENOMIC DNA]</scope>
    <source>
        <strain evidence="6 7">SOn1</strain>
    </source>
</reference>
<dbReference type="InterPro" id="IPR036390">
    <property type="entry name" value="WH_DNA-bd_sf"/>
</dbReference>
<evidence type="ECO:0000259" key="5">
    <source>
        <dbReference type="PROSITE" id="PS50931"/>
    </source>
</evidence>
<dbReference type="Pfam" id="PF03466">
    <property type="entry name" value="LysR_substrate"/>
    <property type="match status" value="1"/>
</dbReference>
<keyword evidence="3" id="KW-0238">DNA-binding</keyword>
<dbReference type="GO" id="GO:0006351">
    <property type="term" value="P:DNA-templated transcription"/>
    <property type="evidence" value="ECO:0007669"/>
    <property type="project" value="TreeGrafter"/>
</dbReference>
<accession>A0AAV2VS58</accession>
<dbReference type="InterPro" id="IPR036388">
    <property type="entry name" value="WH-like_DNA-bd_sf"/>
</dbReference>
<evidence type="ECO:0000256" key="1">
    <source>
        <dbReference type="ARBA" id="ARBA00009437"/>
    </source>
</evidence>
<dbReference type="PANTHER" id="PTHR30537:SF5">
    <property type="entry name" value="HTH-TYPE TRANSCRIPTIONAL ACTIVATOR TTDR-RELATED"/>
    <property type="match status" value="1"/>
</dbReference>
<proteinExistence type="inferred from homology"/>
<dbReference type="CDD" id="cd08422">
    <property type="entry name" value="PBP2_CrgA_like"/>
    <property type="match status" value="1"/>
</dbReference>
<organism evidence="6 7">
    <name type="scientific">Vibrio nigripulchritudo SOn1</name>
    <dbReference type="NCBI Taxonomy" id="1238450"/>
    <lineage>
        <taxon>Bacteria</taxon>
        <taxon>Pseudomonadati</taxon>
        <taxon>Pseudomonadota</taxon>
        <taxon>Gammaproteobacteria</taxon>
        <taxon>Vibrionales</taxon>
        <taxon>Vibrionaceae</taxon>
        <taxon>Vibrio</taxon>
    </lineage>
</organism>
<evidence type="ECO:0000256" key="3">
    <source>
        <dbReference type="ARBA" id="ARBA00023125"/>
    </source>
</evidence>
<feature type="domain" description="HTH lysR-type" evidence="5">
    <location>
        <begin position="1"/>
        <end position="59"/>
    </location>
</feature>
<dbReference type="Proteomes" id="UP000018211">
    <property type="component" value="Unassembled WGS sequence"/>
</dbReference>
<dbReference type="FunFam" id="1.10.10.10:FF:000001">
    <property type="entry name" value="LysR family transcriptional regulator"/>
    <property type="match status" value="1"/>
</dbReference>
<evidence type="ECO:0000256" key="2">
    <source>
        <dbReference type="ARBA" id="ARBA00023015"/>
    </source>
</evidence>
<evidence type="ECO:0000313" key="6">
    <source>
        <dbReference type="EMBL" id="CCO47462.1"/>
    </source>
</evidence>
<protein>
    <submittedName>
        <fullName evidence="6">Transcriptional regulator, LysR family</fullName>
    </submittedName>
</protein>
<keyword evidence="4" id="KW-0804">Transcription</keyword>
<evidence type="ECO:0000256" key="4">
    <source>
        <dbReference type="ARBA" id="ARBA00023163"/>
    </source>
</evidence>
<sequence>MDWMQSVKSYIRVVEEGSFNGAARRLNTTSSAISKRILWLEGVVGAQLLKRTTRSISLTEAGALFFERSVSQMEQWQSIVDETRSVTQAPVGRLKIGATVAVGSRFIVRYLDDFLSQYPDIKVQLVTTVPGQLPELDLDVYISRELEQMNSLSFIATPLFEYPFEFFASPQYLEQHGIPEQLDDLSKHNMLIWGEQLEREFFFENKKRVVFKGNFATTNPEALYHAVKTGMGILISSKMMIRDMLDSGEVVQVLPGLKTETTTIYAYYPKLDYEHTRTRLFIEHLKNRLAQEIPSK</sequence>
<dbReference type="Gene3D" id="1.10.10.10">
    <property type="entry name" value="Winged helix-like DNA-binding domain superfamily/Winged helix DNA-binding domain"/>
    <property type="match status" value="1"/>
</dbReference>
<dbReference type="InterPro" id="IPR058163">
    <property type="entry name" value="LysR-type_TF_proteobact-type"/>
</dbReference>